<keyword evidence="2" id="KW-1185">Reference proteome</keyword>
<reference evidence="1 2" key="1">
    <citation type="journal article" date="2018" name="Front. Plant Sci.">
        <title>Red Clover (Trifolium pratense) and Zigzag Clover (T. medium) - A Picture of Genomic Similarities and Differences.</title>
        <authorList>
            <person name="Dluhosova J."/>
            <person name="Istvanek J."/>
            <person name="Nedelnik J."/>
            <person name="Repkova J."/>
        </authorList>
    </citation>
    <scope>NUCLEOTIDE SEQUENCE [LARGE SCALE GENOMIC DNA]</scope>
    <source>
        <strain evidence="2">cv. 10/8</strain>
        <tissue evidence="1">Leaf</tissue>
    </source>
</reference>
<dbReference type="Proteomes" id="UP000265520">
    <property type="component" value="Unassembled WGS sequence"/>
</dbReference>
<name>A0A392RSR8_9FABA</name>
<organism evidence="1 2">
    <name type="scientific">Trifolium medium</name>
    <dbReference type="NCBI Taxonomy" id="97028"/>
    <lineage>
        <taxon>Eukaryota</taxon>
        <taxon>Viridiplantae</taxon>
        <taxon>Streptophyta</taxon>
        <taxon>Embryophyta</taxon>
        <taxon>Tracheophyta</taxon>
        <taxon>Spermatophyta</taxon>
        <taxon>Magnoliopsida</taxon>
        <taxon>eudicotyledons</taxon>
        <taxon>Gunneridae</taxon>
        <taxon>Pentapetalae</taxon>
        <taxon>rosids</taxon>
        <taxon>fabids</taxon>
        <taxon>Fabales</taxon>
        <taxon>Fabaceae</taxon>
        <taxon>Papilionoideae</taxon>
        <taxon>50 kb inversion clade</taxon>
        <taxon>NPAAA clade</taxon>
        <taxon>Hologalegina</taxon>
        <taxon>IRL clade</taxon>
        <taxon>Trifolieae</taxon>
        <taxon>Trifolium</taxon>
    </lineage>
</organism>
<sequence length="68" mass="7371">QGSHLPLMSVVLHLQMGSRGDSYQLKVTMRSTYPQGFVVAPLNPWDWNPGKVSGGFRRAAGSGIDGRT</sequence>
<protein>
    <submittedName>
        <fullName evidence="1">Uncharacterized protein</fullName>
    </submittedName>
</protein>
<comment type="caution">
    <text evidence="1">The sequence shown here is derived from an EMBL/GenBank/DDBJ whole genome shotgun (WGS) entry which is preliminary data.</text>
</comment>
<accession>A0A392RSR8</accession>
<proteinExistence type="predicted"/>
<dbReference type="AlphaFoldDB" id="A0A392RSR8"/>
<dbReference type="EMBL" id="LXQA010264123">
    <property type="protein sequence ID" value="MCI39144.1"/>
    <property type="molecule type" value="Genomic_DNA"/>
</dbReference>
<evidence type="ECO:0000313" key="2">
    <source>
        <dbReference type="Proteomes" id="UP000265520"/>
    </source>
</evidence>
<evidence type="ECO:0000313" key="1">
    <source>
        <dbReference type="EMBL" id="MCI39144.1"/>
    </source>
</evidence>
<feature type="non-terminal residue" evidence="1">
    <location>
        <position position="1"/>
    </location>
</feature>